<dbReference type="PANTHER" id="PTHR31719">
    <property type="entry name" value="NAC TRANSCRIPTION FACTOR 56"/>
    <property type="match status" value="1"/>
</dbReference>
<dbReference type="Proteomes" id="UP000077755">
    <property type="component" value="Chromosome 6"/>
</dbReference>
<keyword evidence="7" id="KW-1185">Reference proteome</keyword>
<evidence type="ECO:0000313" key="6">
    <source>
        <dbReference type="EMBL" id="WOH04654.1"/>
    </source>
</evidence>
<dbReference type="KEGG" id="dcr:108226043"/>
<dbReference type="GO" id="GO:0048731">
    <property type="term" value="P:system development"/>
    <property type="evidence" value="ECO:0007669"/>
    <property type="project" value="TreeGrafter"/>
</dbReference>
<dbReference type="GO" id="GO:0003677">
    <property type="term" value="F:DNA binding"/>
    <property type="evidence" value="ECO:0007669"/>
    <property type="project" value="UniProtKB-KW"/>
</dbReference>
<dbReference type="InterPro" id="IPR036093">
    <property type="entry name" value="NAC_dom_sf"/>
</dbReference>
<dbReference type="PROSITE" id="PS51005">
    <property type="entry name" value="NAC"/>
    <property type="match status" value="1"/>
</dbReference>
<evidence type="ECO:0000259" key="5">
    <source>
        <dbReference type="PROSITE" id="PS51005"/>
    </source>
</evidence>
<dbReference type="Pfam" id="PF02365">
    <property type="entry name" value="NAM"/>
    <property type="match status" value="1"/>
</dbReference>
<protein>
    <recommendedName>
        <fullName evidence="5">NAC domain-containing protein</fullName>
    </recommendedName>
</protein>
<name>A0AAF1B2Y1_DAUCS</name>
<dbReference type="SUPFAM" id="SSF101941">
    <property type="entry name" value="NAC domain"/>
    <property type="match status" value="1"/>
</dbReference>
<evidence type="ECO:0000256" key="4">
    <source>
        <dbReference type="ARBA" id="ARBA00023242"/>
    </source>
</evidence>
<evidence type="ECO:0000256" key="1">
    <source>
        <dbReference type="ARBA" id="ARBA00023015"/>
    </source>
</evidence>
<dbReference type="GO" id="GO:0006355">
    <property type="term" value="P:regulation of DNA-templated transcription"/>
    <property type="evidence" value="ECO:0007669"/>
    <property type="project" value="InterPro"/>
</dbReference>
<dbReference type="Gene3D" id="2.170.150.80">
    <property type="entry name" value="NAC domain"/>
    <property type="match status" value="1"/>
</dbReference>
<dbReference type="AlphaFoldDB" id="A0AAF1B2Y1"/>
<evidence type="ECO:0000256" key="3">
    <source>
        <dbReference type="ARBA" id="ARBA00023163"/>
    </source>
</evidence>
<reference evidence="6" key="2">
    <citation type="submission" date="2022-03" db="EMBL/GenBank/DDBJ databases">
        <title>Draft title - Genomic analysis of global carrot germplasm unveils the trajectory of domestication and the origin of high carotenoid orange carrot.</title>
        <authorList>
            <person name="Iorizzo M."/>
            <person name="Ellison S."/>
            <person name="Senalik D."/>
            <person name="Macko-Podgorni A."/>
            <person name="Grzebelus D."/>
            <person name="Bostan H."/>
            <person name="Rolling W."/>
            <person name="Curaba J."/>
            <person name="Simon P."/>
        </authorList>
    </citation>
    <scope>NUCLEOTIDE SEQUENCE</scope>
    <source>
        <tissue evidence="6">Leaf</tissue>
    </source>
</reference>
<keyword evidence="3" id="KW-0804">Transcription</keyword>
<evidence type="ECO:0000256" key="2">
    <source>
        <dbReference type="ARBA" id="ARBA00023125"/>
    </source>
</evidence>
<sequence length="329" mass="36080">MANLNLPPGFKFKPSDDALITYYLKPKVLGQQLPCSNVIKDDIQLYGSNSTPWDLFDINDSDSWIDHSVYVFTSLSKISSTAPVRSRSRFNTNKKAGCGTWKQKTPRKPIKDGFGNVIGGKRMLVFVINDVSVPVDPDKAVYFKMHEYSLWGVNEGLGGDDLVLCQISFDSSRRAIVKLASQKTDSTPKACKAQKKTENMKNLQGSVGSTKGVIVVNCDVGEEITSLSPEGLVGMDGRVGNGEGSMAAVDKNVVQGSDWFGGGLCKDGLRCDEPGLDSFDMDSFDVPELMQLLDSTAEEEILDDRAIHMPGKRKLEERDSSCQPKKLCF</sequence>
<proteinExistence type="predicted"/>
<reference evidence="6" key="1">
    <citation type="journal article" date="2016" name="Nat. Genet.">
        <title>A high-quality carrot genome assembly provides new insights into carotenoid accumulation and asterid genome evolution.</title>
        <authorList>
            <person name="Iorizzo M."/>
            <person name="Ellison S."/>
            <person name="Senalik D."/>
            <person name="Zeng P."/>
            <person name="Satapoomin P."/>
            <person name="Huang J."/>
            <person name="Bowman M."/>
            <person name="Iovene M."/>
            <person name="Sanseverino W."/>
            <person name="Cavagnaro P."/>
            <person name="Yildiz M."/>
            <person name="Macko-Podgorni A."/>
            <person name="Moranska E."/>
            <person name="Grzebelus E."/>
            <person name="Grzebelus D."/>
            <person name="Ashrafi H."/>
            <person name="Zheng Z."/>
            <person name="Cheng S."/>
            <person name="Spooner D."/>
            <person name="Van Deynze A."/>
            <person name="Simon P."/>
        </authorList>
    </citation>
    <scope>NUCLEOTIDE SEQUENCE</scope>
    <source>
        <tissue evidence="6">Leaf</tissue>
    </source>
</reference>
<keyword evidence="1" id="KW-0805">Transcription regulation</keyword>
<dbReference type="PANTHER" id="PTHR31719:SF164">
    <property type="entry name" value="NAC DOMAIN-CONTAINING PROTEIN"/>
    <property type="match status" value="1"/>
</dbReference>
<evidence type="ECO:0000313" key="7">
    <source>
        <dbReference type="Proteomes" id="UP000077755"/>
    </source>
</evidence>
<keyword evidence="2" id="KW-0238">DNA-binding</keyword>
<keyword evidence="4" id="KW-0539">Nucleus</keyword>
<dbReference type="InterPro" id="IPR003441">
    <property type="entry name" value="NAC-dom"/>
</dbReference>
<dbReference type="EMBL" id="CP093348">
    <property type="protein sequence ID" value="WOH04654.1"/>
    <property type="molecule type" value="Genomic_DNA"/>
</dbReference>
<accession>A0AAF1B2Y1</accession>
<gene>
    <name evidence="6" type="ORF">DCAR_0624065</name>
</gene>
<feature type="domain" description="NAC" evidence="5">
    <location>
        <begin position="6"/>
        <end position="170"/>
    </location>
</feature>
<organism evidence="6 7">
    <name type="scientific">Daucus carota subsp. sativus</name>
    <name type="common">Carrot</name>
    <dbReference type="NCBI Taxonomy" id="79200"/>
    <lineage>
        <taxon>Eukaryota</taxon>
        <taxon>Viridiplantae</taxon>
        <taxon>Streptophyta</taxon>
        <taxon>Embryophyta</taxon>
        <taxon>Tracheophyta</taxon>
        <taxon>Spermatophyta</taxon>
        <taxon>Magnoliopsida</taxon>
        <taxon>eudicotyledons</taxon>
        <taxon>Gunneridae</taxon>
        <taxon>Pentapetalae</taxon>
        <taxon>asterids</taxon>
        <taxon>campanulids</taxon>
        <taxon>Apiales</taxon>
        <taxon>Apiaceae</taxon>
        <taxon>Apioideae</taxon>
        <taxon>Scandiceae</taxon>
        <taxon>Daucinae</taxon>
        <taxon>Daucus</taxon>
        <taxon>Daucus sect. Daucus</taxon>
    </lineage>
</organism>